<dbReference type="EMBL" id="AOME01000002">
    <property type="protein sequence ID" value="EMA55950.1"/>
    <property type="molecule type" value="Genomic_DNA"/>
</dbReference>
<evidence type="ECO:0000256" key="2">
    <source>
        <dbReference type="ARBA" id="ARBA00022485"/>
    </source>
</evidence>
<accession>M0NH22</accession>
<dbReference type="SMART" id="SM00928">
    <property type="entry name" value="NADH_4Fe-4S"/>
    <property type="match status" value="1"/>
</dbReference>
<dbReference type="RefSeq" id="WP_005038636.1">
    <property type="nucleotide sequence ID" value="NZ_AOME01000002.1"/>
</dbReference>
<dbReference type="GO" id="GO:0046872">
    <property type="term" value="F:metal ion binding"/>
    <property type="evidence" value="ECO:0007669"/>
    <property type="project" value="UniProtKB-KW"/>
</dbReference>
<dbReference type="STRING" id="1227456.C450_00470"/>
<dbReference type="InterPro" id="IPR019575">
    <property type="entry name" value="Nuop51_4Fe4S-bd"/>
</dbReference>
<dbReference type="PANTHER" id="PTHR43578">
    <property type="entry name" value="NADH-QUINONE OXIDOREDUCTASE SUBUNIT F"/>
    <property type="match status" value="1"/>
</dbReference>
<dbReference type="Proteomes" id="UP000011625">
    <property type="component" value="Unassembled WGS sequence"/>
</dbReference>
<evidence type="ECO:0000259" key="7">
    <source>
        <dbReference type="SMART" id="SM00928"/>
    </source>
</evidence>
<dbReference type="PANTHER" id="PTHR43578:SF3">
    <property type="entry name" value="NADH-QUINONE OXIDOREDUCTASE SUBUNIT F"/>
    <property type="match status" value="1"/>
</dbReference>
<comment type="similarity">
    <text evidence="1">Belongs to the complex I 51 kDa subunit family.</text>
</comment>
<dbReference type="Pfam" id="PF10589">
    <property type="entry name" value="NADH_4Fe-4S"/>
    <property type="match status" value="1"/>
</dbReference>
<keyword evidence="2" id="KW-0004">4Fe-4S</keyword>
<feature type="region of interest" description="Disordered" evidence="6">
    <location>
        <begin position="167"/>
        <end position="189"/>
    </location>
</feature>
<dbReference type="Gene3D" id="3.10.20.600">
    <property type="match status" value="1"/>
</dbReference>
<feature type="region of interest" description="Disordered" evidence="6">
    <location>
        <begin position="82"/>
        <end position="106"/>
    </location>
</feature>
<feature type="domain" description="NADH-ubiquinone oxidoreductase 51kDa subunit iron-sulphur binding" evidence="7">
    <location>
        <begin position="426"/>
        <end position="471"/>
    </location>
</feature>
<evidence type="ECO:0000256" key="6">
    <source>
        <dbReference type="SAM" id="MobiDB-lite"/>
    </source>
</evidence>
<evidence type="ECO:0000256" key="1">
    <source>
        <dbReference type="ARBA" id="ARBA00007523"/>
    </source>
</evidence>
<evidence type="ECO:0000313" key="8">
    <source>
        <dbReference type="EMBL" id="EMA55950.1"/>
    </source>
</evidence>
<name>M0NH22_9EURY</name>
<proteinExistence type="inferred from homology"/>
<dbReference type="SUPFAM" id="SSF142019">
    <property type="entry name" value="Nqo1 FMN-binding domain-like"/>
    <property type="match status" value="1"/>
</dbReference>
<organism evidence="8 9">
    <name type="scientific">Halococcus salifodinae DSM 8989</name>
    <dbReference type="NCBI Taxonomy" id="1227456"/>
    <lineage>
        <taxon>Archaea</taxon>
        <taxon>Methanobacteriati</taxon>
        <taxon>Methanobacteriota</taxon>
        <taxon>Stenosarchaea group</taxon>
        <taxon>Halobacteria</taxon>
        <taxon>Halobacteriales</taxon>
        <taxon>Halococcaceae</taxon>
        <taxon>Halococcus</taxon>
    </lineage>
</organism>
<dbReference type="GO" id="GO:0051539">
    <property type="term" value="F:4 iron, 4 sulfur cluster binding"/>
    <property type="evidence" value="ECO:0007669"/>
    <property type="project" value="UniProtKB-KW"/>
</dbReference>
<dbReference type="PATRIC" id="fig|1227456.3.peg.101"/>
<dbReference type="InterPro" id="IPR037225">
    <property type="entry name" value="Nuo51_FMN-bd_sf"/>
</dbReference>
<dbReference type="SUPFAM" id="SSF140490">
    <property type="entry name" value="Nqo1C-terminal domain-like"/>
    <property type="match status" value="1"/>
</dbReference>
<keyword evidence="4" id="KW-0408">Iron</keyword>
<keyword evidence="3" id="KW-0479">Metal-binding</keyword>
<protein>
    <submittedName>
        <fullName evidence="8">Putative NADH dehydrogenase I, F subunit</fullName>
    </submittedName>
</protein>
<evidence type="ECO:0000256" key="5">
    <source>
        <dbReference type="ARBA" id="ARBA00023014"/>
    </source>
</evidence>
<dbReference type="Gene3D" id="1.20.1440.230">
    <property type="entry name" value="NADH-ubiquinone oxidoreductase 51kDa subunit, iron-sulphur binding domain"/>
    <property type="match status" value="1"/>
</dbReference>
<dbReference type="InterPro" id="IPR011538">
    <property type="entry name" value="Nuo51_FMN-bd"/>
</dbReference>
<gene>
    <name evidence="8" type="ORF">C450_00470</name>
</gene>
<evidence type="ECO:0000256" key="3">
    <source>
        <dbReference type="ARBA" id="ARBA00022723"/>
    </source>
</evidence>
<keyword evidence="5" id="KW-0411">Iron-sulfur</keyword>
<dbReference type="Gene3D" id="3.40.50.11540">
    <property type="entry name" value="NADH-ubiquinone oxidoreductase 51kDa subunit"/>
    <property type="match status" value="1"/>
</dbReference>
<comment type="caution">
    <text evidence="8">The sequence shown here is derived from an EMBL/GenBank/DDBJ whole genome shotgun (WGS) entry which is preliminary data.</text>
</comment>
<sequence>MATPKGAIGNEPVVRIAVGGEHDGTDRLNAARDTAETVDVVAVGPTGVEALAPLVLATRDGATAFLPRCTVEDARTAVEALEDGSLPDGGPTVEHDPTTSTLPLPPEETMVSTALTAGVRRALGGCGWQAPASVADYRTSCDGALLAEDGIDDPDAVHERVADAALRGRGRGDGSTDDPISGAWTTASETDGEPVVVVNANEADDHARADRLLLESAPLAVLDAALATAHAVDATDVLVYTNDTESLARERAQEAADALAAECDSPVPIQVVAGPDEYTAGEMTMALEAMEGNDRLEARRRPPGPAEYGLYGRPTVIHTPRTFAQVGQALAGEGLGGVPGDPGTRLFTVAGDVDAPATIELPTDATLADVRGAVALDGGLKTACVGGRFGGLTRDLDVPASASGLRGARLGTNGVIELFDESTCTVALAGRRAKLAREENCGRCVPCREGSKQLVDLLRDVYDGEYQDGMLRELARTMRETSTCEFGQEASRPVTTAMESFEPEFRAHADGRCPSGSCDGVSS</sequence>
<keyword evidence="9" id="KW-1185">Reference proteome</keyword>
<evidence type="ECO:0000256" key="4">
    <source>
        <dbReference type="ARBA" id="ARBA00023004"/>
    </source>
</evidence>
<dbReference type="AlphaFoldDB" id="M0NH22"/>
<dbReference type="Pfam" id="PF01512">
    <property type="entry name" value="Complex1_51K"/>
    <property type="match status" value="1"/>
</dbReference>
<dbReference type="InterPro" id="IPR037207">
    <property type="entry name" value="Nuop51_4Fe4S-bd_sf"/>
</dbReference>
<reference evidence="8 9" key="1">
    <citation type="journal article" date="2014" name="PLoS Genet.">
        <title>Phylogenetically driven sequencing of extremely halophilic archaea reveals strategies for static and dynamic osmo-response.</title>
        <authorList>
            <person name="Becker E.A."/>
            <person name="Seitzer P.M."/>
            <person name="Tritt A."/>
            <person name="Larsen D."/>
            <person name="Krusor M."/>
            <person name="Yao A.I."/>
            <person name="Wu D."/>
            <person name="Madern D."/>
            <person name="Eisen J.A."/>
            <person name="Darling A.E."/>
            <person name="Facciotti M.T."/>
        </authorList>
    </citation>
    <scope>NUCLEOTIDE SEQUENCE [LARGE SCALE GENOMIC DNA]</scope>
    <source>
        <strain evidence="8 9">DSM 8989</strain>
    </source>
</reference>
<evidence type="ECO:0000313" key="9">
    <source>
        <dbReference type="Proteomes" id="UP000011625"/>
    </source>
</evidence>
<dbReference type="OrthoDB" id="297477at2157"/>